<dbReference type="RefSeq" id="WP_181754049.1">
    <property type="nucleotide sequence ID" value="NZ_JACEIQ010000022.1"/>
</dbReference>
<dbReference type="GO" id="GO:0010468">
    <property type="term" value="P:regulation of gene expression"/>
    <property type="evidence" value="ECO:0007669"/>
    <property type="project" value="InterPro"/>
</dbReference>
<feature type="transmembrane region" description="Helical" evidence="1">
    <location>
        <begin position="80"/>
        <end position="103"/>
    </location>
</feature>
<comment type="caution">
    <text evidence="2">The sequence shown here is derived from an EMBL/GenBank/DDBJ whole genome shotgun (WGS) entry which is preliminary data.</text>
</comment>
<keyword evidence="1" id="KW-0472">Membrane</keyword>
<dbReference type="AlphaFoldDB" id="A0A7W1WTZ6"/>
<proteinExistence type="predicted"/>
<keyword evidence="1" id="KW-0812">Transmembrane</keyword>
<feature type="transmembrane region" description="Helical" evidence="1">
    <location>
        <begin position="142"/>
        <end position="163"/>
    </location>
</feature>
<organism evidence="2 3">
    <name type="scientific">Paenactinomyces guangxiensis</name>
    <dbReference type="NCBI Taxonomy" id="1490290"/>
    <lineage>
        <taxon>Bacteria</taxon>
        <taxon>Bacillati</taxon>
        <taxon>Bacillota</taxon>
        <taxon>Bacilli</taxon>
        <taxon>Bacillales</taxon>
        <taxon>Thermoactinomycetaceae</taxon>
        <taxon>Paenactinomyces</taxon>
    </lineage>
</organism>
<gene>
    <name evidence="2" type="ORF">H1191_17160</name>
</gene>
<dbReference type="NCBIfam" id="TIGR03082">
    <property type="entry name" value="Gneg_AbrB_dup"/>
    <property type="match status" value="1"/>
</dbReference>
<dbReference type="InterPro" id="IPR007820">
    <property type="entry name" value="AbrB_fam"/>
</dbReference>
<dbReference type="Proteomes" id="UP000535491">
    <property type="component" value="Unassembled WGS sequence"/>
</dbReference>
<dbReference type="EMBL" id="JACEIQ010000022">
    <property type="protein sequence ID" value="MBA4496015.1"/>
    <property type="molecule type" value="Genomic_DNA"/>
</dbReference>
<feature type="transmembrane region" description="Helical" evidence="1">
    <location>
        <begin position="50"/>
        <end position="68"/>
    </location>
</feature>
<dbReference type="Pfam" id="PF05145">
    <property type="entry name" value="AbrB"/>
    <property type="match status" value="1"/>
</dbReference>
<keyword evidence="1" id="KW-1133">Transmembrane helix</keyword>
<evidence type="ECO:0000313" key="3">
    <source>
        <dbReference type="Proteomes" id="UP000535491"/>
    </source>
</evidence>
<sequence length="164" mass="17216">MDLSKILLTLGCALAGGYLGYLLKIPAGAMIGSMCGVALANLSGLPLVRIPGWTLFILQVILGANIGLQINRGSVLELKAAWLPALLISIMTLLFGLGVGWIISKVTGWSAITSFFSSAPGGMTDLVLLANNTSADISKVTALHMVRLVTVIISVPIIIKLLFR</sequence>
<protein>
    <submittedName>
        <fullName evidence="2">AbrB family transcriptional regulator</fullName>
    </submittedName>
</protein>
<dbReference type="PANTHER" id="PTHR38457:SF1">
    <property type="entry name" value="REGULATOR ABRB-RELATED"/>
    <property type="match status" value="1"/>
</dbReference>
<evidence type="ECO:0000313" key="2">
    <source>
        <dbReference type="EMBL" id="MBA4496015.1"/>
    </source>
</evidence>
<accession>A0A7W1WTZ6</accession>
<dbReference type="InterPro" id="IPR017516">
    <property type="entry name" value="AbrB_dup"/>
</dbReference>
<dbReference type="GO" id="GO:0016020">
    <property type="term" value="C:membrane"/>
    <property type="evidence" value="ECO:0007669"/>
    <property type="project" value="InterPro"/>
</dbReference>
<reference evidence="2 3" key="1">
    <citation type="submission" date="2020-07" db="EMBL/GenBank/DDBJ databases">
        <authorList>
            <person name="Feng H."/>
        </authorList>
    </citation>
    <scope>NUCLEOTIDE SEQUENCE [LARGE SCALE GENOMIC DNA]</scope>
    <source>
        <strain evidence="3">s-10</strain>
    </source>
</reference>
<keyword evidence="3" id="KW-1185">Reference proteome</keyword>
<dbReference type="PANTHER" id="PTHR38457">
    <property type="entry name" value="REGULATOR ABRB-RELATED"/>
    <property type="match status" value="1"/>
</dbReference>
<evidence type="ECO:0000256" key="1">
    <source>
        <dbReference type="SAM" id="Phobius"/>
    </source>
</evidence>
<name>A0A7W1WTZ6_9BACL</name>